<dbReference type="EMBL" id="CAJFDI010000002">
    <property type="protein sequence ID" value="CAD5214555.1"/>
    <property type="molecule type" value="Genomic_DNA"/>
</dbReference>
<evidence type="ECO:0000256" key="1">
    <source>
        <dbReference type="SAM" id="Phobius"/>
    </source>
</evidence>
<keyword evidence="5" id="KW-1185">Reference proteome</keyword>
<gene>
    <name evidence="2" type="ORF">BXYJ_LOCUS3588</name>
</gene>
<evidence type="ECO:0000313" key="4">
    <source>
        <dbReference type="Proteomes" id="UP000095284"/>
    </source>
</evidence>
<reference evidence="6" key="1">
    <citation type="submission" date="2016-11" db="UniProtKB">
        <authorList>
            <consortium name="WormBaseParasite"/>
        </authorList>
    </citation>
    <scope>IDENTIFICATION</scope>
</reference>
<keyword evidence="1" id="KW-0812">Transmembrane</keyword>
<dbReference type="EMBL" id="CAJFCV020000002">
    <property type="protein sequence ID" value="CAG9095141.1"/>
    <property type="molecule type" value="Genomic_DNA"/>
</dbReference>
<dbReference type="OrthoDB" id="10626284at2759"/>
<dbReference type="Proteomes" id="UP000095284">
    <property type="component" value="Unplaced"/>
</dbReference>
<protein>
    <submittedName>
        <fullName evidence="2">(pine wood nematode) hypothetical protein</fullName>
    </submittedName>
</protein>
<evidence type="ECO:0000313" key="2">
    <source>
        <dbReference type="EMBL" id="CAD5214555.1"/>
    </source>
</evidence>
<proteinExistence type="predicted"/>
<evidence type="ECO:0000313" key="3">
    <source>
        <dbReference type="EMBL" id="CAG9095141.1"/>
    </source>
</evidence>
<feature type="transmembrane region" description="Helical" evidence="1">
    <location>
        <begin position="133"/>
        <end position="155"/>
    </location>
</feature>
<dbReference type="Proteomes" id="UP000659654">
    <property type="component" value="Unassembled WGS sequence"/>
</dbReference>
<name>A0A1I7RW53_BURXY</name>
<sequence>MMATELPVSSQYVLTVIIVEIFGNVLNVILCFCCILFKIARKVRRLQISALFVLNGVFGMIYSVCRLLLIGQQLANNRLLQQDTTYMVRSLRMTALTWGVFFLPFVCLSVYIRSCCSLKEYCGQRKRRIMLKVYLFCVGLCLLSGSCFYICIKSYTSGIGFSAPLQFLSLVFTVAGYILIRRALVANYNRVRFASLSLQFEISQNIRLIREFSTIFKVIVVFFVGAEVLLILCKTALVFGTHAHQLIYSIFLLDLTCLFVSQTVSAFVRHVEIRTKVLACFECRAQDCAEPVVTNMFNRNIIVENTAENAFSVIREIWQDPVIAEVASDRPKISMRVMGHLVSIGNRFRGKMV</sequence>
<keyword evidence="1" id="KW-1133">Transmembrane helix</keyword>
<dbReference type="WBParaSite" id="BXY_0496600.1">
    <property type="protein sequence ID" value="BXY_0496600.1"/>
    <property type="gene ID" value="BXY_0496600"/>
</dbReference>
<dbReference type="Proteomes" id="UP000582659">
    <property type="component" value="Unassembled WGS sequence"/>
</dbReference>
<evidence type="ECO:0000313" key="5">
    <source>
        <dbReference type="Proteomes" id="UP000659654"/>
    </source>
</evidence>
<evidence type="ECO:0000313" key="6">
    <source>
        <dbReference type="WBParaSite" id="BXY_0496600.1"/>
    </source>
</evidence>
<organism evidence="4 6">
    <name type="scientific">Bursaphelenchus xylophilus</name>
    <name type="common">Pinewood nematode worm</name>
    <name type="synonym">Aphelenchoides xylophilus</name>
    <dbReference type="NCBI Taxonomy" id="6326"/>
    <lineage>
        <taxon>Eukaryota</taxon>
        <taxon>Metazoa</taxon>
        <taxon>Ecdysozoa</taxon>
        <taxon>Nematoda</taxon>
        <taxon>Chromadorea</taxon>
        <taxon>Rhabditida</taxon>
        <taxon>Tylenchina</taxon>
        <taxon>Tylenchomorpha</taxon>
        <taxon>Aphelenchoidea</taxon>
        <taxon>Aphelenchoididae</taxon>
        <taxon>Bursaphelenchus</taxon>
    </lineage>
</organism>
<feature type="transmembrane region" description="Helical" evidence="1">
    <location>
        <begin position="161"/>
        <end position="180"/>
    </location>
</feature>
<feature type="transmembrane region" description="Helical" evidence="1">
    <location>
        <begin position="49"/>
        <end position="71"/>
    </location>
</feature>
<feature type="transmembrane region" description="Helical" evidence="1">
    <location>
        <begin position="91"/>
        <end position="112"/>
    </location>
</feature>
<feature type="transmembrane region" description="Helical" evidence="1">
    <location>
        <begin position="215"/>
        <end position="240"/>
    </location>
</feature>
<dbReference type="AlphaFoldDB" id="A0A1I7RW53"/>
<feature type="transmembrane region" description="Helical" evidence="1">
    <location>
        <begin position="246"/>
        <end position="268"/>
    </location>
</feature>
<accession>A0A1I7RW53</accession>
<reference evidence="3" key="2">
    <citation type="submission" date="2020-08" db="EMBL/GenBank/DDBJ databases">
        <authorList>
            <person name="Kikuchi T."/>
        </authorList>
    </citation>
    <scope>NUCLEOTIDE SEQUENCE</scope>
    <source>
        <strain evidence="2">Ka4C1</strain>
    </source>
</reference>
<keyword evidence="1" id="KW-0472">Membrane</keyword>
<feature type="transmembrane region" description="Helical" evidence="1">
    <location>
        <begin position="12"/>
        <end position="37"/>
    </location>
</feature>